<proteinExistence type="predicted"/>
<reference evidence="2" key="1">
    <citation type="journal article" date="2016" name="Genome Announc.">
        <title>Draft Genome Sequences of Five Rapidly Growing Mycobacterium Species, M. thermoresistibile, M. fortuitum subsp. acetamidolyticum, M. canariasense, M. brisbanense, and M. novocastrense.</title>
        <authorList>
            <person name="Katahira K."/>
            <person name="Ogura Y."/>
            <person name="Gotoh Y."/>
            <person name="Hayashi T."/>
        </authorList>
    </citation>
    <scope>NUCLEOTIDE SEQUENCE [LARGE SCALE GENOMIC DNA]</scope>
    <source>
        <strain evidence="2">JCM15298</strain>
    </source>
</reference>
<dbReference type="STRING" id="228230.RMCC_0347"/>
<evidence type="ECO:0008006" key="3">
    <source>
        <dbReference type="Google" id="ProtNLM"/>
    </source>
</evidence>
<protein>
    <recommendedName>
        <fullName evidence="3">RNA-binding protein</fullName>
    </recommendedName>
</protein>
<comment type="caution">
    <text evidence="1">The sequence shown here is derived from an EMBL/GenBank/DDBJ whole genome shotgun (WGS) entry which is preliminary data.</text>
</comment>
<reference evidence="2" key="2">
    <citation type="submission" date="2016-02" db="EMBL/GenBank/DDBJ databases">
        <title>Draft genome sequence of five rapidly growing Mycobacterium species.</title>
        <authorList>
            <person name="Katahira K."/>
            <person name="Gotou Y."/>
            <person name="Iida K."/>
            <person name="Ogura Y."/>
            <person name="Hayashi T."/>
        </authorList>
    </citation>
    <scope>NUCLEOTIDE SEQUENCE [LARGE SCALE GENOMIC DNA]</scope>
    <source>
        <strain evidence="2">JCM15298</strain>
    </source>
</reference>
<dbReference type="RefSeq" id="WP_062654717.1">
    <property type="nucleotide sequence ID" value="NZ_BCSY01000010.1"/>
</dbReference>
<name>A0A100W899_MYCCR</name>
<accession>A0A100W899</accession>
<dbReference type="EMBL" id="BCSY01000010">
    <property type="protein sequence ID" value="GAS93381.1"/>
    <property type="molecule type" value="Genomic_DNA"/>
</dbReference>
<gene>
    <name evidence="1" type="ORF">RMCC_0347</name>
</gene>
<dbReference type="Proteomes" id="UP000069443">
    <property type="component" value="Unassembled WGS sequence"/>
</dbReference>
<organism evidence="1 2">
    <name type="scientific">Mycolicibacterium canariasense</name>
    <name type="common">Mycobacterium canariasense</name>
    <dbReference type="NCBI Taxonomy" id="228230"/>
    <lineage>
        <taxon>Bacteria</taxon>
        <taxon>Bacillati</taxon>
        <taxon>Actinomycetota</taxon>
        <taxon>Actinomycetes</taxon>
        <taxon>Mycobacteriales</taxon>
        <taxon>Mycobacteriaceae</taxon>
        <taxon>Mycolicibacterium</taxon>
    </lineage>
</organism>
<keyword evidence="2" id="KW-1185">Reference proteome</keyword>
<dbReference type="OrthoDB" id="3404294at2"/>
<dbReference type="AlphaFoldDB" id="A0A100W899"/>
<evidence type="ECO:0000313" key="1">
    <source>
        <dbReference type="EMBL" id="GAS93381.1"/>
    </source>
</evidence>
<evidence type="ECO:0000313" key="2">
    <source>
        <dbReference type="Proteomes" id="UP000069443"/>
    </source>
</evidence>
<sequence length="125" mass="13107">MRWIVDAMNVIGSRPDGWWKDRHGAMVALVTRLEAWAADGDQVTVVFERPPSPPIGSTSIRIAHAPVAAADSADDEIVRLLGDDPGCGAITVVTSDAALAGRARAAGAQVYPASGFRALLEASTR</sequence>